<gene>
    <name evidence="1" type="ORF">JX265_013984</name>
</gene>
<comment type="caution">
    <text evidence="1">The sequence shown here is derived from an EMBL/GenBank/DDBJ whole genome shotgun (WGS) entry which is preliminary data.</text>
</comment>
<proteinExistence type="predicted"/>
<protein>
    <submittedName>
        <fullName evidence="1">Uncharacterized protein</fullName>
    </submittedName>
</protein>
<sequence length="213" mass="22910">MMLLDGGLLDASLTTINFGPPESIKPICIPQDWPSTLNDICSRGVPQNAASYQFFDGFLEIWDGDRLSLPPQPRHDTIENGPPSLLPAAGVCGVLPMASPTGQAKRESTNKHVAFDLVDHSQPSFLNSFLNSRVLPDRQVELLLSGGSHKGIKRSLADAFEVDELDRSRKGGNCKKARGEVTVEFAHGTMGSTAKTVRNVSACKDASVHDAAE</sequence>
<name>A0A9P9W7G3_9PEZI</name>
<evidence type="ECO:0000313" key="2">
    <source>
        <dbReference type="Proteomes" id="UP000829685"/>
    </source>
</evidence>
<keyword evidence="2" id="KW-1185">Reference proteome</keyword>
<dbReference type="AlphaFoldDB" id="A0A9P9W7G3"/>
<accession>A0A9P9W7G3</accession>
<evidence type="ECO:0000313" key="1">
    <source>
        <dbReference type="EMBL" id="KAI1847296.1"/>
    </source>
</evidence>
<dbReference type="EMBL" id="JAFIMR010000104">
    <property type="protein sequence ID" value="KAI1847296.1"/>
    <property type="molecule type" value="Genomic_DNA"/>
</dbReference>
<dbReference type="Proteomes" id="UP000829685">
    <property type="component" value="Unassembled WGS sequence"/>
</dbReference>
<organism evidence="1 2">
    <name type="scientific">Neoarthrinium moseri</name>
    <dbReference type="NCBI Taxonomy" id="1658444"/>
    <lineage>
        <taxon>Eukaryota</taxon>
        <taxon>Fungi</taxon>
        <taxon>Dikarya</taxon>
        <taxon>Ascomycota</taxon>
        <taxon>Pezizomycotina</taxon>
        <taxon>Sordariomycetes</taxon>
        <taxon>Xylariomycetidae</taxon>
        <taxon>Amphisphaeriales</taxon>
        <taxon>Apiosporaceae</taxon>
        <taxon>Neoarthrinium</taxon>
    </lineage>
</organism>
<reference evidence="1" key="1">
    <citation type="submission" date="2021-03" db="EMBL/GenBank/DDBJ databases">
        <title>Revisited historic fungal species revealed as producer of novel bioactive compounds through whole genome sequencing and comparative genomics.</title>
        <authorList>
            <person name="Vignolle G.A."/>
            <person name="Hochenegger N."/>
            <person name="Mach R.L."/>
            <person name="Mach-Aigner A.R."/>
            <person name="Javad Rahimi M."/>
            <person name="Salim K.A."/>
            <person name="Chan C.M."/>
            <person name="Lim L.B.L."/>
            <person name="Cai F."/>
            <person name="Druzhinina I.S."/>
            <person name="U'Ren J.M."/>
            <person name="Derntl C."/>
        </authorList>
    </citation>
    <scope>NUCLEOTIDE SEQUENCE</scope>
    <source>
        <strain evidence="1">TUCIM 5799</strain>
    </source>
</reference>